<protein>
    <submittedName>
        <fullName evidence="1">Uncharacterized protein</fullName>
    </submittedName>
</protein>
<dbReference type="OrthoDB" id="9784878at2"/>
<dbReference type="EMBL" id="NRHC01000066">
    <property type="protein sequence ID" value="RIY32139.1"/>
    <property type="molecule type" value="Genomic_DNA"/>
</dbReference>
<dbReference type="RefSeq" id="WP_119525337.1">
    <property type="nucleotide sequence ID" value="NZ_NRHC01000066.1"/>
</dbReference>
<sequence length="589" mass="67735">MSLQLQPIGLELDLTLNPNYSLTEFLHGPNEEVITTLTPYFSLGLSQTVALIGDSSTLVNQMVKACYDDASKLNPFLDEREQSFIDLAEFIKEKTPQDLADLYYQRLIAFNNVHTLLGKLEWEEALRDLITMIDNSYSLLIVGTHVDIADSVCVLPDLQSRFKLFTKLYLKAYSSRELKEFITYRCHEQGLALSPQGIEHLTQVYQSVHPNGLDLDQTAININRLCNREMRQANSLSASFLQQHPEVFKLANLSDDLLDYYQRQANFDEVEDEDDLHNPNQNQPLAPLTKYGKIFTRFKRQQALNKQNLREREKLLPQTAQFAVGFANYFREKYPELDNYEPDPALLAYLGKSEEEALQVRSYKSAKKLRQEKVLRLLQKHIQQADDNRNNDTLAHQGIDDNYFFMYDDYRENALLEEHLQQTQVTEIEQVLAGEEVILGQTSEVPQSFADKQFADKQFADKQKDEIITTAKPQLNNKQEDNQASAFELGSNFEHVANFAQLANFETLAEFEQLTGFEQVANFEQTSPLIQLLFNQDLEAGELFTVELTSPTLEKIGKELNAPLSRLLTNRKRVKDKPLVDFTTLLKFE</sequence>
<dbReference type="AlphaFoldDB" id="A0A3A1Y4A8"/>
<gene>
    <name evidence="1" type="ORF">CKF54_05365</name>
</gene>
<evidence type="ECO:0000313" key="1">
    <source>
        <dbReference type="EMBL" id="RIY32139.1"/>
    </source>
</evidence>
<evidence type="ECO:0000313" key="2">
    <source>
        <dbReference type="Proteomes" id="UP000265691"/>
    </source>
</evidence>
<keyword evidence="2" id="KW-1185">Reference proteome</keyword>
<accession>A0A3A1Y4A8</accession>
<name>A0A3A1Y4A8_9GAMM</name>
<reference evidence="1 2" key="1">
    <citation type="submission" date="2017-08" db="EMBL/GenBank/DDBJ databases">
        <title>Reclassification of Bisgaard taxon 37 and 44.</title>
        <authorList>
            <person name="Christensen H."/>
        </authorList>
    </citation>
    <scope>NUCLEOTIDE SEQUENCE [LARGE SCALE GENOMIC DNA]</scope>
    <source>
        <strain evidence="1 2">B96_3</strain>
    </source>
</reference>
<dbReference type="Proteomes" id="UP000265691">
    <property type="component" value="Unassembled WGS sequence"/>
</dbReference>
<organism evidence="1 2">
    <name type="scientific">Psittacicella hinzii</name>
    <dbReference type="NCBI Taxonomy" id="2028575"/>
    <lineage>
        <taxon>Bacteria</taxon>
        <taxon>Pseudomonadati</taxon>
        <taxon>Pseudomonadota</taxon>
        <taxon>Gammaproteobacteria</taxon>
        <taxon>Pasteurellales</taxon>
        <taxon>Psittacicellaceae</taxon>
        <taxon>Psittacicella</taxon>
    </lineage>
</organism>
<proteinExistence type="predicted"/>
<comment type="caution">
    <text evidence="1">The sequence shown here is derived from an EMBL/GenBank/DDBJ whole genome shotgun (WGS) entry which is preliminary data.</text>
</comment>